<sequence length="207" mass="21922">MRATEPHIHTAILASTFITAFPSLVSDPAGTLLWTFPGLALLQAIYQARCLRVLSPTSSSGTGKKRVAGVSSKIISSLLATLFAATVGTAALYVLLVLFGAPATTHVLPTVLCAMHMALLAVAPLVYKYRLECAIWREVLGGRAVTEECFAGAVGALVGAWVGAVPIPLGMDREWQKWPITIITGAYIGYTVGKSLGWAYPGKRLPL</sequence>
<keyword evidence="6 8" id="KW-1133">Transmembrane helix</keyword>
<keyword evidence="4 8" id="KW-0812">Transmembrane</keyword>
<dbReference type="EMBL" id="PYWC01000016">
    <property type="protein sequence ID" value="PWW78299.1"/>
    <property type="molecule type" value="Genomic_DNA"/>
</dbReference>
<dbReference type="UniPathway" id="UPA00196"/>
<dbReference type="OrthoDB" id="17366at2759"/>
<feature type="transmembrane region" description="Helical" evidence="8">
    <location>
        <begin position="107"/>
        <end position="127"/>
    </location>
</feature>
<dbReference type="STRING" id="42249.A0A317SV38"/>
<dbReference type="GO" id="GO:0005789">
    <property type="term" value="C:endoplasmic reticulum membrane"/>
    <property type="evidence" value="ECO:0007669"/>
    <property type="project" value="UniProtKB-SubCell"/>
</dbReference>
<keyword evidence="3" id="KW-0337">GPI-anchor biosynthesis</keyword>
<evidence type="ECO:0000256" key="3">
    <source>
        <dbReference type="ARBA" id="ARBA00022502"/>
    </source>
</evidence>
<protein>
    <submittedName>
        <fullName evidence="9">PIG-F-domain-containing protein</fullName>
    </submittedName>
</protein>
<reference evidence="9 10" key="1">
    <citation type="submission" date="2018-03" db="EMBL/GenBank/DDBJ databases">
        <title>Genomes of Pezizomycetes fungi and the evolution of truffles.</title>
        <authorList>
            <person name="Murat C."/>
            <person name="Payen T."/>
            <person name="Noel B."/>
            <person name="Kuo A."/>
            <person name="Martin F.M."/>
        </authorList>
    </citation>
    <scope>NUCLEOTIDE SEQUENCE [LARGE SCALE GENOMIC DNA]</scope>
    <source>
        <strain evidence="9">091103-1</strain>
    </source>
</reference>
<keyword evidence="7 8" id="KW-0472">Membrane</keyword>
<evidence type="ECO:0000256" key="5">
    <source>
        <dbReference type="ARBA" id="ARBA00022824"/>
    </source>
</evidence>
<comment type="subcellular location">
    <subcellularLocation>
        <location evidence="1">Endoplasmic reticulum membrane</location>
        <topology evidence="1">Multi-pass membrane protein</topology>
    </subcellularLocation>
</comment>
<dbReference type="Pfam" id="PF06699">
    <property type="entry name" value="PIG-F"/>
    <property type="match status" value="1"/>
</dbReference>
<gene>
    <name evidence="9" type="ORF">C7212DRAFT_200192</name>
</gene>
<accession>A0A317SV38</accession>
<evidence type="ECO:0000256" key="6">
    <source>
        <dbReference type="ARBA" id="ARBA00022989"/>
    </source>
</evidence>
<dbReference type="Proteomes" id="UP000246991">
    <property type="component" value="Unassembled WGS sequence"/>
</dbReference>
<dbReference type="InterPro" id="IPR009580">
    <property type="entry name" value="GPI_biosynthesis_protein_Pig-F"/>
</dbReference>
<evidence type="ECO:0000256" key="2">
    <source>
        <dbReference type="ARBA" id="ARBA00004687"/>
    </source>
</evidence>
<feature type="transmembrane region" description="Helical" evidence="8">
    <location>
        <begin position="75"/>
        <end position="101"/>
    </location>
</feature>
<evidence type="ECO:0000256" key="4">
    <source>
        <dbReference type="ARBA" id="ARBA00022692"/>
    </source>
</evidence>
<comment type="caution">
    <text evidence="9">The sequence shown here is derived from an EMBL/GenBank/DDBJ whole genome shotgun (WGS) entry which is preliminary data.</text>
</comment>
<dbReference type="AlphaFoldDB" id="A0A317SV38"/>
<evidence type="ECO:0000256" key="1">
    <source>
        <dbReference type="ARBA" id="ARBA00004477"/>
    </source>
</evidence>
<evidence type="ECO:0000256" key="8">
    <source>
        <dbReference type="SAM" id="Phobius"/>
    </source>
</evidence>
<organism evidence="9 10">
    <name type="scientific">Tuber magnatum</name>
    <name type="common">white Piedmont truffle</name>
    <dbReference type="NCBI Taxonomy" id="42249"/>
    <lineage>
        <taxon>Eukaryota</taxon>
        <taxon>Fungi</taxon>
        <taxon>Dikarya</taxon>
        <taxon>Ascomycota</taxon>
        <taxon>Pezizomycotina</taxon>
        <taxon>Pezizomycetes</taxon>
        <taxon>Pezizales</taxon>
        <taxon>Tuberaceae</taxon>
        <taxon>Tuber</taxon>
    </lineage>
</organism>
<dbReference type="GO" id="GO:0006506">
    <property type="term" value="P:GPI anchor biosynthetic process"/>
    <property type="evidence" value="ECO:0007669"/>
    <property type="project" value="UniProtKB-UniPathway"/>
</dbReference>
<name>A0A317SV38_9PEZI</name>
<keyword evidence="10" id="KW-1185">Reference proteome</keyword>
<evidence type="ECO:0000313" key="10">
    <source>
        <dbReference type="Proteomes" id="UP000246991"/>
    </source>
</evidence>
<comment type="pathway">
    <text evidence="2">Glycolipid biosynthesis; glycosylphosphatidylinositol-anchor biosynthesis.</text>
</comment>
<evidence type="ECO:0000313" key="9">
    <source>
        <dbReference type="EMBL" id="PWW78299.1"/>
    </source>
</evidence>
<proteinExistence type="predicted"/>
<keyword evidence="5" id="KW-0256">Endoplasmic reticulum</keyword>
<evidence type="ECO:0000256" key="7">
    <source>
        <dbReference type="ARBA" id="ARBA00023136"/>
    </source>
</evidence>